<evidence type="ECO:0000256" key="1">
    <source>
        <dbReference type="SAM" id="MobiDB-lite"/>
    </source>
</evidence>
<feature type="region of interest" description="Disordered" evidence="1">
    <location>
        <begin position="1"/>
        <end position="22"/>
    </location>
</feature>
<feature type="non-terminal residue" evidence="2">
    <location>
        <position position="130"/>
    </location>
</feature>
<gene>
    <name evidence="2" type="ORF">g.50263</name>
</gene>
<reference evidence="2" key="1">
    <citation type="submission" date="2015-11" db="EMBL/GenBank/DDBJ databases">
        <title>De novo transcriptome assembly of four potential Pierce s Disease insect vectors from Arizona vineyards.</title>
        <authorList>
            <person name="Tassone E.E."/>
        </authorList>
    </citation>
    <scope>NUCLEOTIDE SEQUENCE</scope>
</reference>
<proteinExistence type="predicted"/>
<feature type="non-terminal residue" evidence="2">
    <location>
        <position position="1"/>
    </location>
</feature>
<dbReference type="AlphaFoldDB" id="A0A1B6FHE3"/>
<evidence type="ECO:0000313" key="2">
    <source>
        <dbReference type="EMBL" id="JAS49363.1"/>
    </source>
</evidence>
<name>A0A1B6FHE3_9HEMI</name>
<dbReference type="EMBL" id="GECZ01020406">
    <property type="protein sequence ID" value="JAS49363.1"/>
    <property type="molecule type" value="Transcribed_RNA"/>
</dbReference>
<accession>A0A1B6FHE3</accession>
<organism evidence="2">
    <name type="scientific">Cuerna arida</name>
    <dbReference type="NCBI Taxonomy" id="1464854"/>
    <lineage>
        <taxon>Eukaryota</taxon>
        <taxon>Metazoa</taxon>
        <taxon>Ecdysozoa</taxon>
        <taxon>Arthropoda</taxon>
        <taxon>Hexapoda</taxon>
        <taxon>Insecta</taxon>
        <taxon>Pterygota</taxon>
        <taxon>Neoptera</taxon>
        <taxon>Paraneoptera</taxon>
        <taxon>Hemiptera</taxon>
        <taxon>Auchenorrhyncha</taxon>
        <taxon>Membracoidea</taxon>
        <taxon>Cicadellidae</taxon>
        <taxon>Cicadellinae</taxon>
        <taxon>Proconiini</taxon>
        <taxon>Cuerna</taxon>
    </lineage>
</organism>
<protein>
    <submittedName>
        <fullName evidence="2">Uncharacterized protein</fullName>
    </submittedName>
</protein>
<sequence>VGSGVRHLGGAAPNTSNYGHRYDSKQHNLNVVKPNTVSVGRKRREYVVGSSEANPLLSGDKRAWFHLGKVKKGATETSVKEFLSSKFPGMEFIVEKLETKGVNESFRLGCDFSIKDEIVRSSIWPKNVVL</sequence>